<gene>
    <name evidence="1" type="ORF">B0A64_13200</name>
</gene>
<evidence type="ECO:0000313" key="1">
    <source>
        <dbReference type="EMBL" id="OXG05324.1"/>
    </source>
</evidence>
<dbReference type="Proteomes" id="UP000214684">
    <property type="component" value="Unassembled WGS sequence"/>
</dbReference>
<dbReference type="RefSeq" id="WP_089479995.1">
    <property type="nucleotide sequence ID" value="NZ_MUGS01000022.1"/>
</dbReference>
<keyword evidence="2" id="KW-1185">Reference proteome</keyword>
<proteinExistence type="predicted"/>
<protein>
    <recommendedName>
        <fullName evidence="3">N-acetyltransferase domain-containing protein</fullName>
    </recommendedName>
</protein>
<dbReference type="AlphaFoldDB" id="A0A227P7D1"/>
<evidence type="ECO:0000313" key="2">
    <source>
        <dbReference type="Proteomes" id="UP000214684"/>
    </source>
</evidence>
<dbReference type="EMBL" id="MUGS01000022">
    <property type="protein sequence ID" value="OXG05324.1"/>
    <property type="molecule type" value="Genomic_DNA"/>
</dbReference>
<accession>A0A227P7D1</accession>
<reference evidence="1 2" key="1">
    <citation type="submission" date="2016-11" db="EMBL/GenBank/DDBJ databases">
        <title>Whole genomes of Flavobacteriaceae.</title>
        <authorList>
            <person name="Stine C."/>
            <person name="Li C."/>
            <person name="Tadesse D."/>
        </authorList>
    </citation>
    <scope>NUCLEOTIDE SEQUENCE [LARGE SCALE GENOMIC DNA]</scope>
    <source>
        <strain evidence="1 2">DSM 24704</strain>
    </source>
</reference>
<comment type="caution">
    <text evidence="1">The sequence shown here is derived from an EMBL/GenBank/DDBJ whole genome shotgun (WGS) entry which is preliminary data.</text>
</comment>
<evidence type="ECO:0008006" key="3">
    <source>
        <dbReference type="Google" id="ProtNLM"/>
    </source>
</evidence>
<dbReference type="OrthoDB" id="956078at2"/>
<organism evidence="1 2">
    <name type="scientific">Flavobacterium araucananum</name>
    <dbReference type="NCBI Taxonomy" id="946678"/>
    <lineage>
        <taxon>Bacteria</taxon>
        <taxon>Pseudomonadati</taxon>
        <taxon>Bacteroidota</taxon>
        <taxon>Flavobacteriia</taxon>
        <taxon>Flavobacteriales</taxon>
        <taxon>Flavobacteriaceae</taxon>
        <taxon>Flavobacterium</taxon>
    </lineage>
</organism>
<name>A0A227P7D1_9FLAO</name>
<sequence>MEITHVKSSQKKDVVIELVSEEDYLFITEDDYHFDWELEKKNVVYKLKIPDDDEILGLMSLKDIPSESRVEIILLASSVINTGKNKIYDGIAGNLIAFACRESVRLYADNAFVSLHPKTELKSYYMAQYGFQNAGIQIYLESTPMFNLMNKYQI</sequence>